<evidence type="ECO:0000256" key="1">
    <source>
        <dbReference type="ARBA" id="ARBA00004123"/>
    </source>
</evidence>
<comment type="caution">
    <text evidence="8">The sequence shown here is derived from an EMBL/GenBank/DDBJ whole genome shotgun (WGS) entry which is preliminary data.</text>
</comment>
<feature type="compositionally biased region" description="Basic and acidic residues" evidence="6">
    <location>
        <begin position="233"/>
        <end position="247"/>
    </location>
</feature>
<dbReference type="GO" id="GO:0005634">
    <property type="term" value="C:nucleus"/>
    <property type="evidence" value="ECO:0007669"/>
    <property type="project" value="UniProtKB-SubCell"/>
</dbReference>
<dbReference type="InterPro" id="IPR044822">
    <property type="entry name" value="Myb_DNA-bind_4"/>
</dbReference>
<feature type="domain" description="Myb-like" evidence="7">
    <location>
        <begin position="510"/>
        <end position="574"/>
    </location>
</feature>
<dbReference type="FunFam" id="1.10.10.60:FF:000092">
    <property type="entry name" value="Trihelix transcription factor GT-2"/>
    <property type="match status" value="1"/>
</dbReference>
<dbReference type="GO" id="GO:0003677">
    <property type="term" value="F:DNA binding"/>
    <property type="evidence" value="ECO:0007669"/>
    <property type="project" value="UniProtKB-KW"/>
</dbReference>
<keyword evidence="9" id="KW-1185">Reference proteome</keyword>
<dbReference type="OrthoDB" id="691673at2759"/>
<feature type="region of interest" description="Disordered" evidence="6">
    <location>
        <begin position="110"/>
        <end position="129"/>
    </location>
</feature>
<feature type="compositionally biased region" description="Polar residues" evidence="6">
    <location>
        <begin position="306"/>
        <end position="322"/>
    </location>
</feature>
<feature type="compositionally biased region" description="Polar residues" evidence="6">
    <location>
        <begin position="342"/>
        <end position="352"/>
    </location>
</feature>
<feature type="compositionally biased region" description="Basic residues" evidence="6">
    <location>
        <begin position="373"/>
        <end position="387"/>
    </location>
</feature>
<evidence type="ECO:0000256" key="4">
    <source>
        <dbReference type="ARBA" id="ARBA00023163"/>
    </source>
</evidence>
<gene>
    <name evidence="8" type="ORF">ZOSMA_26G01400</name>
</gene>
<dbReference type="Proteomes" id="UP000036987">
    <property type="component" value="Unassembled WGS sequence"/>
</dbReference>
<keyword evidence="4" id="KW-0804">Transcription</keyword>
<dbReference type="PANTHER" id="PTHR21654">
    <property type="entry name" value="FI21293P1"/>
    <property type="match status" value="1"/>
</dbReference>
<feature type="region of interest" description="Disordered" evidence="6">
    <location>
        <begin position="306"/>
        <end position="387"/>
    </location>
</feature>
<proteinExistence type="predicted"/>
<organism evidence="8 9">
    <name type="scientific">Zostera marina</name>
    <name type="common">Eelgrass</name>
    <dbReference type="NCBI Taxonomy" id="29655"/>
    <lineage>
        <taxon>Eukaryota</taxon>
        <taxon>Viridiplantae</taxon>
        <taxon>Streptophyta</taxon>
        <taxon>Embryophyta</taxon>
        <taxon>Tracheophyta</taxon>
        <taxon>Spermatophyta</taxon>
        <taxon>Magnoliopsida</taxon>
        <taxon>Liliopsida</taxon>
        <taxon>Zosteraceae</taxon>
        <taxon>Zostera</taxon>
    </lineage>
</organism>
<keyword evidence="3" id="KW-0238">DNA-binding</keyword>
<dbReference type="GO" id="GO:0006355">
    <property type="term" value="P:regulation of DNA-templated transcription"/>
    <property type="evidence" value="ECO:0007669"/>
    <property type="project" value="UniProtKB-ARBA"/>
</dbReference>
<reference evidence="9" key="1">
    <citation type="journal article" date="2016" name="Nature">
        <title>The genome of the seagrass Zostera marina reveals angiosperm adaptation to the sea.</title>
        <authorList>
            <person name="Olsen J.L."/>
            <person name="Rouze P."/>
            <person name="Verhelst B."/>
            <person name="Lin Y.-C."/>
            <person name="Bayer T."/>
            <person name="Collen J."/>
            <person name="Dattolo E."/>
            <person name="De Paoli E."/>
            <person name="Dittami S."/>
            <person name="Maumus F."/>
            <person name="Michel G."/>
            <person name="Kersting A."/>
            <person name="Lauritano C."/>
            <person name="Lohaus R."/>
            <person name="Toepel M."/>
            <person name="Tonon T."/>
            <person name="Vanneste K."/>
            <person name="Amirebrahimi M."/>
            <person name="Brakel J."/>
            <person name="Bostroem C."/>
            <person name="Chovatia M."/>
            <person name="Grimwood J."/>
            <person name="Jenkins J.W."/>
            <person name="Jueterbock A."/>
            <person name="Mraz A."/>
            <person name="Stam W.T."/>
            <person name="Tice H."/>
            <person name="Bornberg-Bauer E."/>
            <person name="Green P.J."/>
            <person name="Pearson G.A."/>
            <person name="Procaccini G."/>
            <person name="Duarte C.M."/>
            <person name="Schmutz J."/>
            <person name="Reusch T.B.H."/>
            <person name="Van de Peer Y."/>
        </authorList>
    </citation>
    <scope>NUCLEOTIDE SEQUENCE [LARGE SCALE GENOMIC DNA]</scope>
    <source>
        <strain evidence="9">cv. Finnish</strain>
    </source>
</reference>
<evidence type="ECO:0000256" key="3">
    <source>
        <dbReference type="ARBA" id="ARBA00023125"/>
    </source>
</evidence>
<name>A0A0K9PEI9_ZOSMR</name>
<feature type="region of interest" description="Disordered" evidence="6">
    <location>
        <begin position="490"/>
        <end position="517"/>
    </location>
</feature>
<dbReference type="Gene3D" id="1.10.10.60">
    <property type="entry name" value="Homeodomain-like"/>
    <property type="match status" value="1"/>
</dbReference>
<evidence type="ECO:0000313" key="8">
    <source>
        <dbReference type="EMBL" id="KMZ67389.1"/>
    </source>
</evidence>
<dbReference type="PANTHER" id="PTHR21654:SF31">
    <property type="entry name" value="OS02G0104500 PROTEIN"/>
    <property type="match status" value="1"/>
</dbReference>
<dbReference type="InterPro" id="IPR001005">
    <property type="entry name" value="SANT/Myb"/>
</dbReference>
<evidence type="ECO:0000256" key="2">
    <source>
        <dbReference type="ARBA" id="ARBA00023015"/>
    </source>
</evidence>
<accession>A0A0K9PEI9</accession>
<feature type="compositionally biased region" description="Low complexity" evidence="6">
    <location>
        <begin position="504"/>
        <end position="517"/>
    </location>
</feature>
<sequence>MQSGYGVSEMQQFAGDGIFPSPPVDVSQPQKHHHHSIHPHPLSFFQHHQQQQQQQEEYHPRQLHFQEHHSPTPSFQPRFPPHFHQPVPITHQLFHQTSHQFQRFQHHLSLDNGDSRHADNSASPSSSIGIDVRNRIGVAGAGTASGGNGGGRISAFLGPSMTFRLSVNENADELNNDDGVLHGVEVDGSETRWPLPSTSRGEVESSIKEPFWRPLDLEMDYINRNNKRCKEIHQEKQRENEQEHEQGQEPEQDNMEIESSGGSKQFKEMKEVTNGDADSGANTGSNYKLFSELEAICKSRTTTAISLGKNNNNQTGSSSALTGENLPITMGDPSLMDDDNPSNHVAPTSEDASTGDEAFTGNGMKKVSDERSKKRKRRRSKREKKKKKQLRSIAVFFESLVKQLIDHQEALHMKFLRVLEKREEARMTMEKIWRHQDADKSRRQLKAREEQRAISEAREATIVSFLEKMTGESINFSTERFRSLMELKNQSHGEAGEGEDTEISNENNENSRFNSNRWPKAEVQDLIRVRSGLESRFQEPGLKGPLWEEVSMTMSSMGYRRNSKRCKEKWENINKYFRKTKESAKKRSKQSNTCPYFHQLDQLYSKNKINLKNDRPEQRCHSELLYSIVASNDQPPPFNYSDMNPVPFAASNNYTINTVDDDLNVAAPTTEMPVSGHGGLLNNCCDGDGDVDGDKTL</sequence>
<evidence type="ECO:0000256" key="6">
    <source>
        <dbReference type="SAM" id="MobiDB-lite"/>
    </source>
</evidence>
<evidence type="ECO:0000313" key="9">
    <source>
        <dbReference type="Proteomes" id="UP000036987"/>
    </source>
</evidence>
<feature type="region of interest" description="Disordered" evidence="6">
    <location>
        <begin position="233"/>
        <end position="264"/>
    </location>
</feature>
<keyword evidence="5" id="KW-0539">Nucleus</keyword>
<keyword evidence="2" id="KW-0805">Transcription regulation</keyword>
<evidence type="ECO:0000259" key="7">
    <source>
        <dbReference type="PROSITE" id="PS50090"/>
    </source>
</evidence>
<feature type="region of interest" description="Disordered" evidence="6">
    <location>
        <begin position="16"/>
        <end position="39"/>
    </location>
</feature>
<dbReference type="EMBL" id="LFYR01000915">
    <property type="protein sequence ID" value="KMZ67389.1"/>
    <property type="molecule type" value="Genomic_DNA"/>
</dbReference>
<evidence type="ECO:0000256" key="5">
    <source>
        <dbReference type="ARBA" id="ARBA00023242"/>
    </source>
</evidence>
<dbReference type="OMA" id="QRNAKRC"/>
<dbReference type="Pfam" id="PF13837">
    <property type="entry name" value="Myb_DNA-bind_4"/>
    <property type="match status" value="1"/>
</dbReference>
<dbReference type="AlphaFoldDB" id="A0A0K9PEI9"/>
<protein>
    <submittedName>
        <fullName evidence="8">Trihelix transcription factor</fullName>
    </submittedName>
</protein>
<dbReference type="PROSITE" id="PS50090">
    <property type="entry name" value="MYB_LIKE"/>
    <property type="match status" value="1"/>
</dbReference>
<comment type="subcellular location">
    <subcellularLocation>
        <location evidence="1">Nucleus</location>
    </subcellularLocation>
</comment>
<dbReference type="CDD" id="cd12203">
    <property type="entry name" value="GT1"/>
    <property type="match status" value="1"/>
</dbReference>